<name>A0A7L8A0L1_PHODP</name>
<reference evidence="1 2" key="1">
    <citation type="submission" date="2020-09" db="EMBL/GenBank/DDBJ databases">
        <title>Complete, closed and curated genome sequences of Photobacterium damselae subsp. piscicida isolates from Australia indicate localised evolution and additional plasmid-borne pathogenicity mechanisms.</title>
        <authorList>
            <person name="Baseggio L."/>
            <person name="Silayeva O."/>
            <person name="Buller N."/>
            <person name="Landos M."/>
            <person name="Engelstaedter J."/>
            <person name="Barnes A.C."/>
        </authorList>
    </citation>
    <scope>NUCLEOTIDE SEQUENCE [LARGE SCALE GENOMIC DNA]</scope>
    <source>
        <strain evidence="1 2">AS-16-0540-1</strain>
    </source>
</reference>
<proteinExistence type="predicted"/>
<dbReference type="Proteomes" id="UP000516656">
    <property type="component" value="Chromosome 1"/>
</dbReference>
<organism evidence="1 2">
    <name type="scientific">Photobacterium damsela subsp. piscicida</name>
    <name type="common">Pasteurella piscicida</name>
    <dbReference type="NCBI Taxonomy" id="38294"/>
    <lineage>
        <taxon>Bacteria</taxon>
        <taxon>Pseudomonadati</taxon>
        <taxon>Pseudomonadota</taxon>
        <taxon>Gammaproteobacteria</taxon>
        <taxon>Vibrionales</taxon>
        <taxon>Vibrionaceae</taxon>
        <taxon>Photobacterium</taxon>
    </lineage>
</organism>
<sequence length="438" mass="50381">MIQNINQITNLEKCKKSILKNLHNSISNPNLKNLISQNSRFLFKFNESIDDLVKLKIKNPNQKFESLVSDAKVANALFQDLNLGDGMSFRKLIFNESKVDSDLSYDEKEMVMTDIYDSINSALTSNPNIEKTVEVMNSLQANRSYKLSEHDKASIEKAGISSEAEYIVFADDKAYISKPTGIAIKHIDEIENLDIFESDYTLDFKHEYLCIDEITKEVMENGGETIQIHVQYFNADEDGESGVAAIYYDQVMGELKPSPEFERLNFSDEDLKLLESEVLDKVRELSLAKIKEESLKYGDVACRVSAQGIPVYVCPMSEIKDTDVVGSLVSFNHCHEDMREQHYNIDSERKENRLTKMSAEKVEHVLTAFNYKHDVDGDLLVVQNRIDEDCRFYKKTNNQYESVDVSELDYELRDSLEDKGYNLGELRKDSQIRRKRRP</sequence>
<evidence type="ECO:0000313" key="1">
    <source>
        <dbReference type="EMBL" id="QOD55623.1"/>
    </source>
</evidence>
<dbReference type="AlphaFoldDB" id="A0A7L8A0L1"/>
<evidence type="ECO:0000313" key="2">
    <source>
        <dbReference type="Proteomes" id="UP000516656"/>
    </source>
</evidence>
<dbReference type="EMBL" id="CP061854">
    <property type="protein sequence ID" value="QOD55623.1"/>
    <property type="molecule type" value="Genomic_DNA"/>
</dbReference>
<gene>
    <name evidence="1" type="ORF">IC627_09725</name>
</gene>
<accession>A0A7L8A0L1</accession>
<protein>
    <submittedName>
        <fullName evidence="1">Uncharacterized protein</fullName>
    </submittedName>
</protein>